<evidence type="ECO:0000256" key="1">
    <source>
        <dbReference type="SAM" id="MobiDB-lite"/>
    </source>
</evidence>
<feature type="region of interest" description="Disordered" evidence="1">
    <location>
        <begin position="1"/>
        <end position="46"/>
    </location>
</feature>
<dbReference type="PROSITE" id="PS50097">
    <property type="entry name" value="BTB"/>
    <property type="match status" value="1"/>
</dbReference>
<dbReference type="AlphaFoldDB" id="A0A8E2APR9"/>
<dbReference type="Proteomes" id="UP000250043">
    <property type="component" value="Unassembled WGS sequence"/>
</dbReference>
<gene>
    <name evidence="3" type="ORF">OBBRIDRAFT_799023</name>
</gene>
<feature type="compositionally biased region" description="Polar residues" evidence="1">
    <location>
        <begin position="1"/>
        <end position="15"/>
    </location>
</feature>
<dbReference type="SMART" id="SM00225">
    <property type="entry name" value="BTB"/>
    <property type="match status" value="2"/>
</dbReference>
<keyword evidence="4" id="KW-1185">Reference proteome</keyword>
<sequence>MLPTDTSLNGTSSPESPGKQPDAASDTHDSSTKEASHPFNKPSADTILRTSDRVDFRIRRSILVEASPVFEDMFSIPQAPTSAADGHAPRLYLSTGDDAVPIIDVTEDSTTMDSLLRLCYPIADPTFLFPGQLSPILDAASKYMMEEACCILKGRLVTMAKSHPVEVFAIACRHDAEEAAKATAQYMRAKLANMDTFPVDALSDVRAGPLYRVMQKHKSILKKAPFRASGASLFASIAPRSPSHPFDKDASGDATLRSSDGVLFRVHTQILRIGAPGLYALLIRLMGNTVIAQLKGCPNDGNGQELVLDVAEDRMTLDRLLRLCYPVNRPNMEAVSEIYPLIAPAKRYGMEAVLKVLKDTLKSLAASGEDPLRIYAVACASGWEAEAKHAAKCVLRYGLGRSRYVAELEDISAAAYFRLLQYSDRCSRVVSEMARKDAQLDISKASRLWGSCRKCLDPASRGWWQSFVRDAAEALQERPSAKTIQDQSRCERAIIEATLSCSACGPQAVRDLRNWTDRFSLQIEQTIDSVCVLLSG</sequence>
<feature type="compositionally biased region" description="Basic and acidic residues" evidence="1">
    <location>
        <begin position="25"/>
        <end position="36"/>
    </location>
</feature>
<dbReference type="EMBL" id="KV722665">
    <property type="protein sequence ID" value="OCH84502.1"/>
    <property type="molecule type" value="Genomic_DNA"/>
</dbReference>
<name>A0A8E2APR9_9APHY</name>
<protein>
    <recommendedName>
        <fullName evidence="2">BTB domain-containing protein</fullName>
    </recommendedName>
</protein>
<reference evidence="3 4" key="1">
    <citation type="submission" date="2016-07" db="EMBL/GenBank/DDBJ databases">
        <title>Draft genome of the white-rot fungus Obba rivulosa 3A-2.</title>
        <authorList>
            <consortium name="DOE Joint Genome Institute"/>
            <person name="Miettinen O."/>
            <person name="Riley R."/>
            <person name="Acob R."/>
            <person name="Barry K."/>
            <person name="Cullen D."/>
            <person name="De Vries R."/>
            <person name="Hainaut M."/>
            <person name="Hatakka A."/>
            <person name="Henrissat B."/>
            <person name="Hilden K."/>
            <person name="Kuo R."/>
            <person name="Labutti K."/>
            <person name="Lipzen A."/>
            <person name="Makela M.R."/>
            <person name="Sandor L."/>
            <person name="Spatafora J.W."/>
            <person name="Grigoriev I.V."/>
            <person name="Hibbett D.S."/>
        </authorList>
    </citation>
    <scope>NUCLEOTIDE SEQUENCE [LARGE SCALE GENOMIC DNA]</scope>
    <source>
        <strain evidence="3 4">3A-2</strain>
    </source>
</reference>
<proteinExistence type="predicted"/>
<evidence type="ECO:0000313" key="3">
    <source>
        <dbReference type="EMBL" id="OCH84502.1"/>
    </source>
</evidence>
<accession>A0A8E2APR9</accession>
<dbReference type="OrthoDB" id="2790546at2759"/>
<evidence type="ECO:0000313" key="4">
    <source>
        <dbReference type="Proteomes" id="UP000250043"/>
    </source>
</evidence>
<dbReference type="InterPro" id="IPR000210">
    <property type="entry name" value="BTB/POZ_dom"/>
</dbReference>
<dbReference type="Gene3D" id="3.30.710.10">
    <property type="entry name" value="Potassium Channel Kv1.1, Chain A"/>
    <property type="match status" value="1"/>
</dbReference>
<organism evidence="3 4">
    <name type="scientific">Obba rivulosa</name>
    <dbReference type="NCBI Taxonomy" id="1052685"/>
    <lineage>
        <taxon>Eukaryota</taxon>
        <taxon>Fungi</taxon>
        <taxon>Dikarya</taxon>
        <taxon>Basidiomycota</taxon>
        <taxon>Agaricomycotina</taxon>
        <taxon>Agaricomycetes</taxon>
        <taxon>Polyporales</taxon>
        <taxon>Gelatoporiaceae</taxon>
        <taxon>Obba</taxon>
    </lineage>
</organism>
<feature type="domain" description="BTB" evidence="2">
    <location>
        <begin position="44"/>
        <end position="120"/>
    </location>
</feature>
<evidence type="ECO:0000259" key="2">
    <source>
        <dbReference type="PROSITE" id="PS50097"/>
    </source>
</evidence>
<dbReference type="InterPro" id="IPR011333">
    <property type="entry name" value="SKP1/BTB/POZ_sf"/>
</dbReference>